<keyword evidence="3 7" id="KW-0133">Cell shape</keyword>
<dbReference type="Pfam" id="PF00583">
    <property type="entry name" value="Acetyltransf_1"/>
    <property type="match status" value="1"/>
</dbReference>
<reference evidence="9 10" key="1">
    <citation type="submission" date="2018-04" db="EMBL/GenBank/DDBJ databases">
        <title>Genomic Encyclopedia of Type Strains, Phase IV (KMG-IV): sequencing the most valuable type-strain genomes for metagenomic binning, comparative biology and taxonomic classification.</title>
        <authorList>
            <person name="Goeker M."/>
        </authorList>
    </citation>
    <scope>NUCLEOTIDE SEQUENCE [LARGE SCALE GENOMIC DNA]</scope>
    <source>
        <strain evidence="9 10">DSM 7138</strain>
    </source>
</reference>
<comment type="similarity">
    <text evidence="7">Belongs to the aspartate/glutamate racemases family.</text>
</comment>
<evidence type="ECO:0000256" key="1">
    <source>
        <dbReference type="ARBA" id="ARBA00001602"/>
    </source>
</evidence>
<dbReference type="InterPro" id="IPR033134">
    <property type="entry name" value="Asp/Glu_racemase_AS_2"/>
</dbReference>
<dbReference type="InterPro" id="IPR015942">
    <property type="entry name" value="Asp/Glu/hydantoin_racemase"/>
</dbReference>
<dbReference type="Gene3D" id="3.40.50.1860">
    <property type="match status" value="2"/>
</dbReference>
<keyword evidence="6 7" id="KW-0961">Cell wall biogenesis/degradation</keyword>
<dbReference type="EMBL" id="PZZZ01000010">
    <property type="protein sequence ID" value="PTM90188.1"/>
    <property type="molecule type" value="Genomic_DNA"/>
</dbReference>
<comment type="catalytic activity">
    <reaction evidence="1 7">
        <text>L-glutamate = D-glutamate</text>
        <dbReference type="Rhea" id="RHEA:12813"/>
        <dbReference type="ChEBI" id="CHEBI:29985"/>
        <dbReference type="ChEBI" id="CHEBI:29986"/>
        <dbReference type="EC" id="5.1.1.3"/>
    </reaction>
</comment>
<dbReference type="AlphaFoldDB" id="A0A2T5ATY7"/>
<keyword evidence="10" id="KW-1185">Reference proteome</keyword>
<dbReference type="PROSITE" id="PS51186">
    <property type="entry name" value="GNAT"/>
    <property type="match status" value="1"/>
</dbReference>
<evidence type="ECO:0000256" key="5">
    <source>
        <dbReference type="ARBA" id="ARBA00023235"/>
    </source>
</evidence>
<evidence type="ECO:0000256" key="7">
    <source>
        <dbReference type="HAMAP-Rule" id="MF_00258"/>
    </source>
</evidence>
<dbReference type="CDD" id="cd04301">
    <property type="entry name" value="NAT_SF"/>
    <property type="match status" value="1"/>
</dbReference>
<dbReference type="NCBIfam" id="TIGR00067">
    <property type="entry name" value="glut_race"/>
    <property type="match status" value="1"/>
</dbReference>
<evidence type="ECO:0000256" key="2">
    <source>
        <dbReference type="ARBA" id="ARBA00013090"/>
    </source>
</evidence>
<gene>
    <name evidence="7" type="primary">murI</name>
    <name evidence="9" type="ORF">C7449_11071</name>
</gene>
<accession>A0A2T5ATY7</accession>
<dbReference type="GO" id="GO:0071555">
    <property type="term" value="P:cell wall organization"/>
    <property type="evidence" value="ECO:0007669"/>
    <property type="project" value="UniProtKB-KW"/>
</dbReference>
<feature type="binding site" evidence="7">
    <location>
        <begin position="13"/>
        <end position="14"/>
    </location>
    <ligand>
        <name>substrate</name>
    </ligand>
</feature>
<feature type="binding site" evidence="7">
    <location>
        <begin position="45"/>
        <end position="46"/>
    </location>
    <ligand>
        <name>substrate</name>
    </ligand>
</feature>
<dbReference type="HAMAP" id="MF_00258">
    <property type="entry name" value="Glu_racemase"/>
    <property type="match status" value="1"/>
</dbReference>
<evidence type="ECO:0000256" key="3">
    <source>
        <dbReference type="ARBA" id="ARBA00022960"/>
    </source>
</evidence>
<dbReference type="GO" id="GO:0016747">
    <property type="term" value="F:acyltransferase activity, transferring groups other than amino-acyl groups"/>
    <property type="evidence" value="ECO:0007669"/>
    <property type="project" value="InterPro"/>
</dbReference>
<evidence type="ECO:0000256" key="6">
    <source>
        <dbReference type="ARBA" id="ARBA00023316"/>
    </source>
</evidence>
<feature type="active site" description="Proton donor/acceptor" evidence="7">
    <location>
        <position position="77"/>
    </location>
</feature>
<feature type="binding site" evidence="7">
    <location>
        <begin position="78"/>
        <end position="79"/>
    </location>
    <ligand>
        <name>substrate</name>
    </ligand>
</feature>
<dbReference type="Gene3D" id="3.40.630.30">
    <property type="match status" value="1"/>
</dbReference>
<dbReference type="InterPro" id="IPR001920">
    <property type="entry name" value="Asp/Glu_race"/>
</dbReference>
<dbReference type="Pfam" id="PF01177">
    <property type="entry name" value="Asp_Glu_race"/>
    <property type="match status" value="1"/>
</dbReference>
<dbReference type="PROSITE" id="PS00924">
    <property type="entry name" value="ASP_GLU_RACEMASE_2"/>
    <property type="match status" value="1"/>
</dbReference>
<sequence>MATSDSRPVLIFDSGIGGLTVLREARVLMPERHFIYVADDAGFPYGGWEEAALKERVITLFDRLLAHHDPEVCVIGCNTAFTLVGADLRAAFPGMRFVGTVPAIKPAAERTRSGLVSVLATPGTVKRAYTRDLIQSFATRCDVHLVGSENLARMAEAYIRGETLSDDAVQAEIGRCFIEKDGRKTDIVVLACTHYPFMANLFRRLAPWPVDWLDPAEAIARQTRRLVPPLQVLAPGEDIAIFTSGNPDFATRRLMQGFGLQVNRSVDPIRLRRLAAVDMAAAAQVHRASFDQRLPHLTGLHSPEEDLRYWREHLFNECEIHGAFDGDNLVGVVAFNQGLVEQLYVAPSMQGRGIGTRLLEIAMARFSELSLWTFQCNAVARRFYEKHGFVAVKETDGSRNEEREPDMRYRWARAGAKGAAPA</sequence>
<feature type="domain" description="N-acetyltransferase" evidence="8">
    <location>
        <begin position="269"/>
        <end position="416"/>
    </location>
</feature>
<proteinExistence type="inferred from homology"/>
<dbReference type="SUPFAM" id="SSF53681">
    <property type="entry name" value="Aspartate/glutamate racemase"/>
    <property type="match status" value="2"/>
</dbReference>
<feature type="binding site" evidence="7">
    <location>
        <begin position="193"/>
        <end position="194"/>
    </location>
    <ligand>
        <name>substrate</name>
    </ligand>
</feature>
<dbReference type="InterPro" id="IPR000182">
    <property type="entry name" value="GNAT_dom"/>
</dbReference>
<dbReference type="GO" id="GO:0008881">
    <property type="term" value="F:glutamate racemase activity"/>
    <property type="evidence" value="ECO:0007669"/>
    <property type="project" value="UniProtKB-UniRule"/>
</dbReference>
<dbReference type="Proteomes" id="UP000241247">
    <property type="component" value="Unassembled WGS sequence"/>
</dbReference>
<evidence type="ECO:0000313" key="10">
    <source>
        <dbReference type="Proteomes" id="UP000241247"/>
    </source>
</evidence>
<feature type="active site" description="Proton donor/acceptor" evidence="7">
    <location>
        <position position="192"/>
    </location>
</feature>
<evidence type="ECO:0000256" key="4">
    <source>
        <dbReference type="ARBA" id="ARBA00022984"/>
    </source>
</evidence>
<comment type="caution">
    <text evidence="9">The sequence shown here is derived from an EMBL/GenBank/DDBJ whole genome shotgun (WGS) entry which is preliminary data.</text>
</comment>
<protein>
    <recommendedName>
        <fullName evidence="2 7">Glutamate racemase</fullName>
        <ecNumber evidence="2 7">5.1.1.3</ecNumber>
    </recommendedName>
</protein>
<dbReference type="UniPathway" id="UPA00219"/>
<dbReference type="PANTHER" id="PTHR21198">
    <property type="entry name" value="GLUTAMATE RACEMASE"/>
    <property type="match status" value="1"/>
</dbReference>
<dbReference type="SUPFAM" id="SSF55729">
    <property type="entry name" value="Acyl-CoA N-acyltransferases (Nat)"/>
    <property type="match status" value="1"/>
</dbReference>
<dbReference type="GO" id="GO:0009252">
    <property type="term" value="P:peptidoglycan biosynthetic process"/>
    <property type="evidence" value="ECO:0007669"/>
    <property type="project" value="UniProtKB-UniRule"/>
</dbReference>
<dbReference type="PANTHER" id="PTHR21198:SF2">
    <property type="entry name" value="GLUTAMATE RACEMASE"/>
    <property type="match status" value="1"/>
</dbReference>
<comment type="function">
    <text evidence="7">Provides the (R)-glutamate required for cell wall biosynthesis.</text>
</comment>
<dbReference type="GO" id="GO:0008360">
    <property type="term" value="P:regulation of cell shape"/>
    <property type="evidence" value="ECO:0007669"/>
    <property type="project" value="UniProtKB-KW"/>
</dbReference>
<organism evidence="9 10">
    <name type="scientific">Mycoplana dimorpha</name>
    <dbReference type="NCBI Taxonomy" id="28320"/>
    <lineage>
        <taxon>Bacteria</taxon>
        <taxon>Pseudomonadati</taxon>
        <taxon>Pseudomonadota</taxon>
        <taxon>Alphaproteobacteria</taxon>
        <taxon>Hyphomicrobiales</taxon>
        <taxon>Rhizobiaceae</taxon>
        <taxon>Mycoplana</taxon>
    </lineage>
</organism>
<keyword evidence="4 7" id="KW-0573">Peptidoglycan synthesis</keyword>
<dbReference type="EC" id="5.1.1.3" evidence="2 7"/>
<evidence type="ECO:0000313" key="9">
    <source>
        <dbReference type="EMBL" id="PTM90188.1"/>
    </source>
</evidence>
<name>A0A2T5ATY7_MYCDI</name>
<keyword evidence="5 7" id="KW-0413">Isomerase</keyword>
<comment type="pathway">
    <text evidence="7">Cell wall biogenesis; peptidoglycan biosynthesis.</text>
</comment>
<dbReference type="InterPro" id="IPR016181">
    <property type="entry name" value="Acyl_CoA_acyltransferase"/>
</dbReference>
<dbReference type="InterPro" id="IPR004391">
    <property type="entry name" value="Glu_race"/>
</dbReference>
<evidence type="ECO:0000259" key="8">
    <source>
        <dbReference type="PROSITE" id="PS51186"/>
    </source>
</evidence>